<keyword evidence="2" id="KW-0812">Transmembrane</keyword>
<comment type="caution">
    <text evidence="3">The sequence shown here is derived from an EMBL/GenBank/DDBJ whole genome shotgun (WGS) entry which is preliminary data.</text>
</comment>
<protein>
    <submittedName>
        <fullName evidence="3">DUF1049 domain-containing protein</fullName>
    </submittedName>
</protein>
<evidence type="ECO:0000313" key="4">
    <source>
        <dbReference type="Proteomes" id="UP000244940"/>
    </source>
</evidence>
<dbReference type="OrthoDB" id="7689797at2"/>
<sequence>MKYLRYALLAIVLLFCVTIALANRAPVTLALWPDTVTSFLGFGYSVTLPLFIIVGLAGGLGLVLGLVWEWLRERSVRVEAKQNRRELDRIRADQGTPATTTGSAVATTKPGNGSRDQVLAILDEKDA</sequence>
<accession>A0A2U2C9C6</accession>
<feature type="compositionally biased region" description="Polar residues" evidence="1">
    <location>
        <begin position="96"/>
        <end position="114"/>
    </location>
</feature>
<dbReference type="RefSeq" id="WP_109533343.1">
    <property type="nucleotide sequence ID" value="NZ_CAXPUO010000040.1"/>
</dbReference>
<evidence type="ECO:0000256" key="2">
    <source>
        <dbReference type="SAM" id="Phobius"/>
    </source>
</evidence>
<dbReference type="GO" id="GO:0005886">
    <property type="term" value="C:plasma membrane"/>
    <property type="evidence" value="ECO:0007669"/>
    <property type="project" value="InterPro"/>
</dbReference>
<organism evidence="3 4">
    <name type="scientific">Pararhodobacter marinus</name>
    <dbReference type="NCBI Taxonomy" id="2184063"/>
    <lineage>
        <taxon>Bacteria</taxon>
        <taxon>Pseudomonadati</taxon>
        <taxon>Pseudomonadota</taxon>
        <taxon>Alphaproteobacteria</taxon>
        <taxon>Rhodobacterales</taxon>
        <taxon>Paracoccaceae</taxon>
        <taxon>Pararhodobacter</taxon>
    </lineage>
</organism>
<feature type="transmembrane region" description="Helical" evidence="2">
    <location>
        <begin position="48"/>
        <end position="71"/>
    </location>
</feature>
<evidence type="ECO:0000313" key="3">
    <source>
        <dbReference type="EMBL" id="PWE28480.1"/>
    </source>
</evidence>
<dbReference type="EMBL" id="QEYD01000006">
    <property type="protein sequence ID" value="PWE28480.1"/>
    <property type="molecule type" value="Genomic_DNA"/>
</dbReference>
<evidence type="ECO:0000256" key="1">
    <source>
        <dbReference type="SAM" id="MobiDB-lite"/>
    </source>
</evidence>
<gene>
    <name evidence="3" type="ORF">C4N9_10810</name>
</gene>
<keyword evidence="2" id="KW-0472">Membrane</keyword>
<dbReference type="AlphaFoldDB" id="A0A2U2C9C6"/>
<dbReference type="Proteomes" id="UP000244940">
    <property type="component" value="Unassembled WGS sequence"/>
</dbReference>
<feature type="region of interest" description="Disordered" evidence="1">
    <location>
        <begin position="89"/>
        <end position="114"/>
    </location>
</feature>
<name>A0A2U2C9C6_9RHOB</name>
<keyword evidence="2" id="KW-1133">Transmembrane helix</keyword>
<reference evidence="3 4" key="1">
    <citation type="submission" date="2018-05" db="EMBL/GenBank/DDBJ databases">
        <title>Pararhodobacter marina sp. nov., isolated from deep-sea water of the Indian Ocean.</title>
        <authorList>
            <person name="Lai Q.Sr."/>
            <person name="Liu X."/>
            <person name="Shao Z."/>
        </authorList>
    </citation>
    <scope>NUCLEOTIDE SEQUENCE [LARGE SCALE GENOMIC DNA]</scope>
    <source>
        <strain evidence="3 4">CIC4N-9</strain>
    </source>
</reference>
<proteinExistence type="predicted"/>
<keyword evidence="4" id="KW-1185">Reference proteome</keyword>
<dbReference type="GeneID" id="94365381"/>